<accession>A0A9X2AVY4</accession>
<keyword evidence="4 5" id="KW-0012">Acyltransferase</keyword>
<dbReference type="GO" id="GO:0046353">
    <property type="term" value="F:aminoglycoside 3-N-acetyltransferase activity"/>
    <property type="evidence" value="ECO:0007669"/>
    <property type="project" value="UniProtKB-EC"/>
</dbReference>
<organism evidence="6 7">
    <name type="scientific">Vibrio gelatinilyticus</name>
    <dbReference type="NCBI Taxonomy" id="2893468"/>
    <lineage>
        <taxon>Bacteria</taxon>
        <taxon>Pseudomonadati</taxon>
        <taxon>Pseudomonadota</taxon>
        <taxon>Gammaproteobacteria</taxon>
        <taxon>Vibrionales</taxon>
        <taxon>Vibrionaceae</taxon>
        <taxon>Vibrio</taxon>
    </lineage>
</organism>
<dbReference type="PANTHER" id="PTHR11104:SF0">
    <property type="entry name" value="SPBETA PROPHAGE-DERIVED AMINOGLYCOSIDE N(3')-ACETYLTRANSFERASE-LIKE PROTEIN YOKD"/>
    <property type="match status" value="1"/>
</dbReference>
<keyword evidence="3 5" id="KW-0808">Transferase</keyword>
<dbReference type="SUPFAM" id="SSF110710">
    <property type="entry name" value="TTHA0583/YokD-like"/>
    <property type="match status" value="1"/>
</dbReference>
<evidence type="ECO:0000256" key="4">
    <source>
        <dbReference type="ARBA" id="ARBA00023315"/>
    </source>
</evidence>
<sequence>MSMTDKQALIDDLFALGIEPTGTLLVHSSMKAIGDVEGRADTVLDALSDVMQDGLLLLPTHSWADDNLTSGVFDPDKEPSCVGVLTNLFRQRTGVVRSLHPTHSVAALGRNAAEFIEGEETCTTPCPRDGVWGRLYDVDAQILLLGCDLTSNTFIHGVEEWHPVKNRIARKSQVIRIKKGHQIIESELHRHQSPNRSIHKNYDKLEQPFLKTGVGHWGMVAQAPSFIASAKGMADLTESFLKRNPDIFLDRTPIPSQWYEKRI</sequence>
<dbReference type="AlphaFoldDB" id="A0A9X2AVY4"/>
<name>A0A9X2AVY4_9VIBR</name>
<dbReference type="EMBL" id="JAJNNZ010000005">
    <property type="protein sequence ID" value="MCJ2376825.1"/>
    <property type="molecule type" value="Genomic_DNA"/>
</dbReference>
<evidence type="ECO:0000313" key="7">
    <source>
        <dbReference type="Proteomes" id="UP001139488"/>
    </source>
</evidence>
<evidence type="ECO:0000256" key="1">
    <source>
        <dbReference type="ARBA" id="ARBA00006383"/>
    </source>
</evidence>
<dbReference type="RefSeq" id="WP_244356750.1">
    <property type="nucleotide sequence ID" value="NZ_JAJNNZ010000005.1"/>
</dbReference>
<dbReference type="Proteomes" id="UP001139488">
    <property type="component" value="Unassembled WGS sequence"/>
</dbReference>
<proteinExistence type="inferred from homology"/>
<evidence type="ECO:0000256" key="3">
    <source>
        <dbReference type="ARBA" id="ARBA00022679"/>
    </source>
</evidence>
<keyword evidence="7" id="KW-1185">Reference proteome</keyword>
<comment type="catalytic activity">
    <reaction evidence="5">
        <text>a 2-deoxystreptamine antibiotic + acetyl-CoA = an N(3)-acetyl-2-deoxystreptamine antibiotic + CoA + H(+)</text>
        <dbReference type="Rhea" id="RHEA:12665"/>
        <dbReference type="ChEBI" id="CHEBI:15378"/>
        <dbReference type="ChEBI" id="CHEBI:57287"/>
        <dbReference type="ChEBI" id="CHEBI:57288"/>
        <dbReference type="ChEBI" id="CHEBI:57921"/>
        <dbReference type="ChEBI" id="CHEBI:77452"/>
        <dbReference type="EC" id="2.3.1.81"/>
    </reaction>
</comment>
<dbReference type="EC" id="2.3.1.-" evidence="5"/>
<comment type="similarity">
    <text evidence="1 5">Belongs to the antibiotic N-acetyltransferase family.</text>
</comment>
<evidence type="ECO:0000256" key="5">
    <source>
        <dbReference type="RuleBase" id="RU365031"/>
    </source>
</evidence>
<reference evidence="6" key="1">
    <citation type="submission" date="2021-11" db="EMBL/GenBank/DDBJ databases">
        <title>Vibrio ZSDE26 sp. nov. and Vibrio ZSDZ34 sp. nov., isolated from coastal seawater in Qingdao.</title>
        <authorList>
            <person name="Zhang P."/>
        </authorList>
    </citation>
    <scope>NUCLEOTIDE SEQUENCE</scope>
    <source>
        <strain evidence="6">ZSDZ34</strain>
    </source>
</reference>
<keyword evidence="5" id="KW-0046">Antibiotic resistance</keyword>
<comment type="caution">
    <text evidence="6">The sequence shown here is derived from an EMBL/GenBank/DDBJ whole genome shotgun (WGS) entry which is preliminary data.</text>
</comment>
<dbReference type="GO" id="GO:0046677">
    <property type="term" value="P:response to antibiotic"/>
    <property type="evidence" value="ECO:0007669"/>
    <property type="project" value="UniProtKB-KW"/>
</dbReference>
<dbReference type="Pfam" id="PF02522">
    <property type="entry name" value="Antibiotic_NAT"/>
    <property type="match status" value="1"/>
</dbReference>
<evidence type="ECO:0000256" key="2">
    <source>
        <dbReference type="ARBA" id="ARBA00012882"/>
    </source>
</evidence>
<dbReference type="InterPro" id="IPR028345">
    <property type="entry name" value="Antibiotic_NAT-like"/>
</dbReference>
<dbReference type="InterPro" id="IPR003679">
    <property type="entry name" value="Amioglycoside_AcTrfase"/>
</dbReference>
<gene>
    <name evidence="6" type="ORF">LNL84_08245</name>
</gene>
<evidence type="ECO:0000313" key="6">
    <source>
        <dbReference type="EMBL" id="MCJ2376825.1"/>
    </source>
</evidence>
<protein>
    <recommendedName>
        <fullName evidence="2 5">Aminoglycoside N(3)-acetyltransferase</fullName>
        <ecNumber evidence="5">2.3.1.-</ecNumber>
    </recommendedName>
</protein>
<dbReference type="PANTHER" id="PTHR11104">
    <property type="entry name" value="AMINOGLYCOSIDE N3-ACETYLTRANSFERASE"/>
    <property type="match status" value="1"/>
</dbReference>